<dbReference type="OrthoDB" id="199118at2759"/>
<feature type="signal peptide" evidence="2">
    <location>
        <begin position="1"/>
        <end position="17"/>
    </location>
</feature>
<proteinExistence type="predicted"/>
<feature type="compositionally biased region" description="Basic and acidic residues" evidence="1">
    <location>
        <begin position="44"/>
        <end position="56"/>
    </location>
</feature>
<sequence length="78" mass="8262">MQSKLIVLAALVASASAFAPAPVAPRATALFNEEPKIGAGGMADTRDPDAFVDEDPRKSISEAPSFEEYLKQRQAEGN</sequence>
<keyword evidence="4" id="KW-1185">Reference proteome</keyword>
<name>A0A9N8H2I0_9STRA</name>
<evidence type="ECO:0000256" key="2">
    <source>
        <dbReference type="SAM" id="SignalP"/>
    </source>
</evidence>
<protein>
    <submittedName>
        <fullName evidence="3">Uncharacterized protein</fullName>
    </submittedName>
</protein>
<comment type="caution">
    <text evidence="3">The sequence shown here is derived from an EMBL/GenBank/DDBJ whole genome shotgun (WGS) entry which is preliminary data.</text>
</comment>
<feature type="region of interest" description="Disordered" evidence="1">
    <location>
        <begin position="36"/>
        <end position="56"/>
    </location>
</feature>
<dbReference type="EMBL" id="CAICTM010000019">
    <property type="protein sequence ID" value="CAB9497412.1"/>
    <property type="molecule type" value="Genomic_DNA"/>
</dbReference>
<dbReference type="AlphaFoldDB" id="A0A9N8H2I0"/>
<reference evidence="3" key="1">
    <citation type="submission" date="2020-06" db="EMBL/GenBank/DDBJ databases">
        <authorList>
            <consortium name="Plant Systems Biology data submission"/>
        </authorList>
    </citation>
    <scope>NUCLEOTIDE SEQUENCE</scope>
    <source>
        <strain evidence="3">D6</strain>
    </source>
</reference>
<feature type="chain" id="PRO_5040423177" evidence="2">
    <location>
        <begin position="18"/>
        <end position="78"/>
    </location>
</feature>
<evidence type="ECO:0000256" key="1">
    <source>
        <dbReference type="SAM" id="MobiDB-lite"/>
    </source>
</evidence>
<accession>A0A9N8H2I0</accession>
<evidence type="ECO:0000313" key="4">
    <source>
        <dbReference type="Proteomes" id="UP001153069"/>
    </source>
</evidence>
<dbReference type="Proteomes" id="UP001153069">
    <property type="component" value="Unassembled WGS sequence"/>
</dbReference>
<keyword evidence="2" id="KW-0732">Signal</keyword>
<gene>
    <name evidence="3" type="ORF">SEMRO_19_G013620.1</name>
</gene>
<evidence type="ECO:0000313" key="3">
    <source>
        <dbReference type="EMBL" id="CAB9497412.1"/>
    </source>
</evidence>
<organism evidence="3 4">
    <name type="scientific">Seminavis robusta</name>
    <dbReference type="NCBI Taxonomy" id="568900"/>
    <lineage>
        <taxon>Eukaryota</taxon>
        <taxon>Sar</taxon>
        <taxon>Stramenopiles</taxon>
        <taxon>Ochrophyta</taxon>
        <taxon>Bacillariophyta</taxon>
        <taxon>Bacillariophyceae</taxon>
        <taxon>Bacillariophycidae</taxon>
        <taxon>Naviculales</taxon>
        <taxon>Naviculaceae</taxon>
        <taxon>Seminavis</taxon>
    </lineage>
</organism>